<organism evidence="1 2">
    <name type="scientific">Camellia lanceoleosa</name>
    <dbReference type="NCBI Taxonomy" id="1840588"/>
    <lineage>
        <taxon>Eukaryota</taxon>
        <taxon>Viridiplantae</taxon>
        <taxon>Streptophyta</taxon>
        <taxon>Embryophyta</taxon>
        <taxon>Tracheophyta</taxon>
        <taxon>Spermatophyta</taxon>
        <taxon>Magnoliopsida</taxon>
        <taxon>eudicotyledons</taxon>
        <taxon>Gunneridae</taxon>
        <taxon>Pentapetalae</taxon>
        <taxon>asterids</taxon>
        <taxon>Ericales</taxon>
        <taxon>Theaceae</taxon>
        <taxon>Camellia</taxon>
    </lineage>
</organism>
<sequence>MTSPRGHQVTLNLWLQTVPVNPKPFLNNLTGKKVIVKLKWGMEYKGFLVSVDSYMYLQLANSEEYIEGKFTGNLGEILIRCNNVLYLCGVPEDEEIEEAEEDRSLHFLVMTPPVPRFDHTAAVHAERYLLIFGGCSHSIFFNDLHVLDLQTLEWSQPQIQGDLVAPRAGHAGITIDENWYIVGGGDNKSGAPETLVLNMSKLALSMLTNVKDRDPLASEGLSVSSAVVDGEKILVAFGGYNGKYNNEVFVMRLKPRDSPHPKIFQSPAAAAAAASVTAAYALTHSGKLDFNKTEHSNIKVIQNNGSQHDLSIDINAIREEKKVLESALEEVRAENSILKGKINETTSTYADLSKELHSVQVQLAAERSRCVTLEAQIGEVQKMLESLKSIEEEIQLLGRQKSALESDVELSGDVQRQSSGGVWKWIAQ</sequence>
<gene>
    <name evidence="1" type="ORF">LOK49_LG01G00450</name>
</gene>
<accession>A0ACC0IYJ1</accession>
<keyword evidence="2" id="KW-1185">Reference proteome</keyword>
<protein>
    <submittedName>
        <fullName evidence="1">Acyl-CoA-binding domain-containing protein 5</fullName>
    </submittedName>
</protein>
<comment type="caution">
    <text evidence="1">The sequence shown here is derived from an EMBL/GenBank/DDBJ whole genome shotgun (WGS) entry which is preliminary data.</text>
</comment>
<proteinExistence type="predicted"/>
<evidence type="ECO:0000313" key="2">
    <source>
        <dbReference type="Proteomes" id="UP001060215"/>
    </source>
</evidence>
<dbReference type="Proteomes" id="UP001060215">
    <property type="component" value="Chromosome 1"/>
</dbReference>
<reference evidence="1 2" key="1">
    <citation type="journal article" date="2022" name="Plant J.">
        <title>Chromosome-level genome of Camellia lanceoleosa provides a valuable resource for understanding genome evolution and self-incompatibility.</title>
        <authorList>
            <person name="Gong W."/>
            <person name="Xiao S."/>
            <person name="Wang L."/>
            <person name="Liao Z."/>
            <person name="Chang Y."/>
            <person name="Mo W."/>
            <person name="Hu G."/>
            <person name="Li W."/>
            <person name="Zhao G."/>
            <person name="Zhu H."/>
            <person name="Hu X."/>
            <person name="Ji K."/>
            <person name="Xiang X."/>
            <person name="Song Q."/>
            <person name="Yuan D."/>
            <person name="Jin S."/>
            <person name="Zhang L."/>
        </authorList>
    </citation>
    <scope>NUCLEOTIDE SEQUENCE [LARGE SCALE GENOMIC DNA]</scope>
    <source>
        <strain evidence="1">SQ_2022a</strain>
    </source>
</reference>
<dbReference type="EMBL" id="CM045758">
    <property type="protein sequence ID" value="KAI8030989.1"/>
    <property type="molecule type" value="Genomic_DNA"/>
</dbReference>
<evidence type="ECO:0000313" key="1">
    <source>
        <dbReference type="EMBL" id="KAI8030989.1"/>
    </source>
</evidence>
<name>A0ACC0IYJ1_9ERIC</name>